<dbReference type="Proteomes" id="UP000675881">
    <property type="component" value="Chromosome 6"/>
</dbReference>
<keyword evidence="2" id="KW-1185">Reference proteome</keyword>
<accession>A0A7R8HBW2</accession>
<dbReference type="AlphaFoldDB" id="A0A7R8HBW2"/>
<proteinExistence type="predicted"/>
<protein>
    <submittedName>
        <fullName evidence="1">(salmon louse) hypothetical protein</fullName>
    </submittedName>
</protein>
<reference evidence="1" key="1">
    <citation type="submission" date="2021-02" db="EMBL/GenBank/DDBJ databases">
        <authorList>
            <person name="Bekaert M."/>
        </authorList>
    </citation>
    <scope>NUCLEOTIDE SEQUENCE</scope>
    <source>
        <strain evidence="1">IoA-00</strain>
    </source>
</reference>
<sequence length="113" mass="13108">MSTVGIIYKCAQCSRDRRDLMPSYDDLNQYNLIFVVLSNTYQHRDSQQELSTSIKSGFFSELKSSNTRWRVLHYEGFGGKIDSNGMKTKQNTKVGIHNSYEYSTLVHINWTVK</sequence>
<dbReference type="EMBL" id="HG994585">
    <property type="protein sequence ID" value="CAF2988840.1"/>
    <property type="molecule type" value="Genomic_DNA"/>
</dbReference>
<organism evidence="1 2">
    <name type="scientific">Lepeophtheirus salmonis</name>
    <name type="common">Salmon louse</name>
    <name type="synonym">Caligus salmonis</name>
    <dbReference type="NCBI Taxonomy" id="72036"/>
    <lineage>
        <taxon>Eukaryota</taxon>
        <taxon>Metazoa</taxon>
        <taxon>Ecdysozoa</taxon>
        <taxon>Arthropoda</taxon>
        <taxon>Crustacea</taxon>
        <taxon>Multicrustacea</taxon>
        <taxon>Hexanauplia</taxon>
        <taxon>Copepoda</taxon>
        <taxon>Siphonostomatoida</taxon>
        <taxon>Caligidae</taxon>
        <taxon>Lepeophtheirus</taxon>
    </lineage>
</organism>
<gene>
    <name evidence="1" type="ORF">LSAA_11512</name>
</gene>
<evidence type="ECO:0000313" key="1">
    <source>
        <dbReference type="EMBL" id="CAF2988840.1"/>
    </source>
</evidence>
<evidence type="ECO:0000313" key="2">
    <source>
        <dbReference type="Proteomes" id="UP000675881"/>
    </source>
</evidence>
<name>A0A7R8HBW2_LEPSM</name>